<organism evidence="3 4">
    <name type="scientific">Arabidopsis suecica</name>
    <name type="common">Swedish thale-cress</name>
    <name type="synonym">Cardaminopsis suecica</name>
    <dbReference type="NCBI Taxonomy" id="45249"/>
    <lineage>
        <taxon>Eukaryota</taxon>
        <taxon>Viridiplantae</taxon>
        <taxon>Streptophyta</taxon>
        <taxon>Embryophyta</taxon>
        <taxon>Tracheophyta</taxon>
        <taxon>Spermatophyta</taxon>
        <taxon>Magnoliopsida</taxon>
        <taxon>eudicotyledons</taxon>
        <taxon>Gunneridae</taxon>
        <taxon>Pentapetalae</taxon>
        <taxon>rosids</taxon>
        <taxon>malvids</taxon>
        <taxon>Brassicales</taxon>
        <taxon>Brassicaceae</taxon>
        <taxon>Camelineae</taxon>
        <taxon>Arabidopsis</taxon>
    </lineage>
</organism>
<dbReference type="Pfam" id="PF03195">
    <property type="entry name" value="LOB"/>
    <property type="match status" value="1"/>
</dbReference>
<proteinExistence type="inferred from homology"/>
<dbReference type="AlphaFoldDB" id="A0A8T1YMR2"/>
<reference evidence="3 4" key="1">
    <citation type="submission" date="2020-12" db="EMBL/GenBank/DDBJ databases">
        <title>Concerted genomic and epigenomic changes stabilize Arabidopsis allopolyploids.</title>
        <authorList>
            <person name="Chen Z."/>
        </authorList>
    </citation>
    <scope>NUCLEOTIDE SEQUENCE [LARGE SCALE GENOMIC DNA]</scope>
    <source>
        <strain evidence="3">As9502</strain>
        <tissue evidence="3">Leaf</tissue>
    </source>
</reference>
<evidence type="ECO:0000313" key="4">
    <source>
        <dbReference type="Proteomes" id="UP000694251"/>
    </source>
</evidence>
<evidence type="ECO:0000256" key="1">
    <source>
        <dbReference type="ARBA" id="ARBA00005474"/>
    </source>
</evidence>
<dbReference type="EMBL" id="JAEFBJ010000012">
    <property type="protein sequence ID" value="KAG7547175.1"/>
    <property type="molecule type" value="Genomic_DNA"/>
</dbReference>
<protein>
    <submittedName>
        <fullName evidence="3">Lateral organ boundaries LOB</fullName>
    </submittedName>
</protein>
<dbReference type="Proteomes" id="UP000694251">
    <property type="component" value="Chromosome 12"/>
</dbReference>
<evidence type="ECO:0000313" key="3">
    <source>
        <dbReference type="EMBL" id="KAG7547175.1"/>
    </source>
</evidence>
<name>A0A8T1YMR2_ARASU</name>
<comment type="caution">
    <text evidence="3">The sequence shown here is derived from an EMBL/GenBank/DDBJ whole genome shotgun (WGS) entry which is preliminary data.</text>
</comment>
<sequence>TLSSSFEAQCRMVDPIYGCVGIISLIQSQTQKKKRKSLSKDQSCPNHLAQFQFLL</sequence>
<keyword evidence="4" id="KW-1185">Reference proteome</keyword>
<feature type="non-terminal residue" evidence="3">
    <location>
        <position position="55"/>
    </location>
</feature>
<dbReference type="InterPro" id="IPR004883">
    <property type="entry name" value="LOB"/>
</dbReference>
<evidence type="ECO:0000259" key="2">
    <source>
        <dbReference type="Pfam" id="PF03195"/>
    </source>
</evidence>
<gene>
    <name evidence="3" type="ORF">ISN44_As12g024430</name>
</gene>
<accession>A0A8T1YMR2</accession>
<feature type="non-terminal residue" evidence="3">
    <location>
        <position position="1"/>
    </location>
</feature>
<comment type="similarity">
    <text evidence="1">Belongs to the LOB domain-containing protein family.</text>
</comment>
<feature type="domain" description="LOB" evidence="2">
    <location>
        <begin position="5"/>
        <end position="37"/>
    </location>
</feature>